<dbReference type="EMBL" id="MU006241">
    <property type="protein sequence ID" value="KAF2820448.1"/>
    <property type="molecule type" value="Genomic_DNA"/>
</dbReference>
<organism evidence="3 4">
    <name type="scientific">Ophiobolus disseminans</name>
    <dbReference type="NCBI Taxonomy" id="1469910"/>
    <lineage>
        <taxon>Eukaryota</taxon>
        <taxon>Fungi</taxon>
        <taxon>Dikarya</taxon>
        <taxon>Ascomycota</taxon>
        <taxon>Pezizomycotina</taxon>
        <taxon>Dothideomycetes</taxon>
        <taxon>Pleosporomycetidae</taxon>
        <taxon>Pleosporales</taxon>
        <taxon>Pleosporineae</taxon>
        <taxon>Phaeosphaeriaceae</taxon>
        <taxon>Ophiobolus</taxon>
    </lineage>
</organism>
<keyword evidence="2" id="KW-0472">Membrane</keyword>
<proteinExistence type="predicted"/>
<evidence type="ECO:0000313" key="4">
    <source>
        <dbReference type="Proteomes" id="UP000799424"/>
    </source>
</evidence>
<feature type="compositionally biased region" description="Polar residues" evidence="1">
    <location>
        <begin position="1208"/>
        <end position="1218"/>
    </location>
</feature>
<name>A0A6A6ZHV4_9PLEO</name>
<feature type="region of interest" description="Disordered" evidence="1">
    <location>
        <begin position="1159"/>
        <end position="1240"/>
    </location>
</feature>
<evidence type="ECO:0000313" key="3">
    <source>
        <dbReference type="EMBL" id="KAF2820448.1"/>
    </source>
</evidence>
<protein>
    <submittedName>
        <fullName evidence="3">Uncharacterized protein</fullName>
    </submittedName>
</protein>
<feature type="compositionally biased region" description="Low complexity" evidence="1">
    <location>
        <begin position="926"/>
        <end position="957"/>
    </location>
</feature>
<feature type="region of interest" description="Disordered" evidence="1">
    <location>
        <begin position="922"/>
        <end position="958"/>
    </location>
</feature>
<keyword evidence="4" id="KW-1185">Reference proteome</keyword>
<keyword evidence="2" id="KW-1133">Transmembrane helix</keyword>
<evidence type="ECO:0000256" key="1">
    <source>
        <dbReference type="SAM" id="MobiDB-lite"/>
    </source>
</evidence>
<feature type="region of interest" description="Disordered" evidence="1">
    <location>
        <begin position="193"/>
        <end position="226"/>
    </location>
</feature>
<feature type="region of interest" description="Disordered" evidence="1">
    <location>
        <begin position="343"/>
        <end position="371"/>
    </location>
</feature>
<feature type="region of interest" description="Disordered" evidence="1">
    <location>
        <begin position="1068"/>
        <end position="1092"/>
    </location>
</feature>
<feature type="compositionally biased region" description="Polar residues" evidence="1">
    <location>
        <begin position="215"/>
        <end position="224"/>
    </location>
</feature>
<feature type="region of interest" description="Disordered" evidence="1">
    <location>
        <begin position="696"/>
        <end position="794"/>
    </location>
</feature>
<feature type="compositionally biased region" description="Polar residues" evidence="1">
    <location>
        <begin position="1081"/>
        <end position="1092"/>
    </location>
</feature>
<evidence type="ECO:0000256" key="2">
    <source>
        <dbReference type="SAM" id="Phobius"/>
    </source>
</evidence>
<feature type="region of interest" description="Disordered" evidence="1">
    <location>
        <begin position="828"/>
        <end position="870"/>
    </location>
</feature>
<feature type="compositionally biased region" description="Polar residues" evidence="1">
    <location>
        <begin position="730"/>
        <end position="746"/>
    </location>
</feature>
<sequence length="1351" mass="147290">MADYIPNSLSPRVLRTSPQTLAQYATPITPVHSPHHSVTSSVSSRTPIHTLSIHEYRKQQNTPGSQTVTPSGKTLRRKPAAPALNGLERAPSVTRLPPASSFRPLHLSQSAHHLQSHRSPSAQQQLADLAFRSQSAEPRTQGGSISSISTTTSSGKVRYFNSRKRLPKPPLATGSVPLPPHLAFVKTTVPRRSPFSTGLELSTESSRSSDVRTPHTASTFSLSRFPQPPHLIDPSFSSPYKEDGRTRINALSFASTAPATPPATPATIHYRGASFDLVNPHDSLLLHDIVTPSRDFGSSEYLAVPTSEESFLESADMAPKRALYGDFTTAHAGILRRVDGSFSSSNHDLPLPPTPAAVSPNSSSYTSPSFSPDSNLAPLPLALNKISTDSRFSLKGLTRTLTKKLGKTPEKQHEQELQELRSPVVQNVSDIAGIQPTYVATPQSAYFPLGPTSPITPTSPMSPQECYYEQDENNENNEVEFPRKHPVQHYDSAPLTSLIPDQYSTQMGLVDDPRTSMSEGHLLSRPYYDDLDSIYPSSSVYTGDGRRISDYQHSLASTRQSNPFLRYSGIDASSFDNEHNIDSAYGYSVRSKRKSNPLTQKMFRRMDNQEKTDTIGKIIDQYDPYMVPDSTMSIQSQGTVNHQVHSRSGSIVFDDSLSADHAGEVRAEPGFSDFEFGLGQGDLNYKQSLHARRPTIARDVRLPPREPAPLAPPFQYDEAPFVLPHPDTSGMFSDRSSNSYGDTRNLLQIPPSDGLTRQMVQPSSSYSQPDAKPLETSSSYSEARNLPSPQTPKEALDQAEQIFQSAADGQQLVEKGIPAIWARRSSGSMLVGKKATSQNARDSKHLDSPAAHQFGEGTEADWESDGGNSRAVRDSFSSIADYSSSEGTRNSLGLDSNVSLPSWQNISRGPSVYIHPSPIRAHHHPFSSSPPSLLPGGRLHAAPQSSSPPLASSPQNSRTVPVFRLVTQPKENLGRGAVEQPYAHAPWADRYAFSDKETLELLASGPNDKIMFEYEGETTAEPNHKTPHGRVGDVMLTSSSPVSAFDGAGDLERENTFEKLCLVGPKGNLTGTPRGTGMHETGSSVADTSSPGLTLTSSALRHSYRSMEYPGFYATPIPATGSVTRIQQSRPPEEPEYERTPSQYTLFPRIPELEPVVETSPKSGASHRPSLRCSTTFQHQQRRVSRTAAVPGQTKLRQMLLSPESSRKTLSSAGTNFSHFMGGNERPSTSDTNTPLHPQLSVPTLPTARTFIAHQHSPHLLCPERVPNAEDEERRRKLSWAILAVFCLLPPCIILYRLWGDSLMISLTKGKLGYCTNKSKKAALMAGITINIGIATAIVVSIAVAHALGAA</sequence>
<gene>
    <name evidence="3" type="ORF">CC86DRAFT_121214</name>
</gene>
<feature type="compositionally biased region" description="Low complexity" evidence="1">
    <location>
        <begin position="359"/>
        <end position="371"/>
    </location>
</feature>
<feature type="transmembrane region" description="Helical" evidence="2">
    <location>
        <begin position="1278"/>
        <end position="1299"/>
    </location>
</feature>
<reference evidence="3" key="1">
    <citation type="journal article" date="2020" name="Stud. Mycol.">
        <title>101 Dothideomycetes genomes: a test case for predicting lifestyles and emergence of pathogens.</title>
        <authorList>
            <person name="Haridas S."/>
            <person name="Albert R."/>
            <person name="Binder M."/>
            <person name="Bloem J."/>
            <person name="Labutti K."/>
            <person name="Salamov A."/>
            <person name="Andreopoulos B."/>
            <person name="Baker S."/>
            <person name="Barry K."/>
            <person name="Bills G."/>
            <person name="Bluhm B."/>
            <person name="Cannon C."/>
            <person name="Castanera R."/>
            <person name="Culley D."/>
            <person name="Daum C."/>
            <person name="Ezra D."/>
            <person name="Gonzalez J."/>
            <person name="Henrissat B."/>
            <person name="Kuo A."/>
            <person name="Liang C."/>
            <person name="Lipzen A."/>
            <person name="Lutzoni F."/>
            <person name="Magnuson J."/>
            <person name="Mondo S."/>
            <person name="Nolan M."/>
            <person name="Ohm R."/>
            <person name="Pangilinan J."/>
            <person name="Park H.-J."/>
            <person name="Ramirez L."/>
            <person name="Alfaro M."/>
            <person name="Sun H."/>
            <person name="Tritt A."/>
            <person name="Yoshinaga Y."/>
            <person name="Zwiers L.-H."/>
            <person name="Turgeon B."/>
            <person name="Goodwin S."/>
            <person name="Spatafora J."/>
            <person name="Crous P."/>
            <person name="Grigoriev I."/>
        </authorList>
    </citation>
    <scope>NUCLEOTIDE SEQUENCE</scope>
    <source>
        <strain evidence="3">CBS 113818</strain>
    </source>
</reference>
<keyword evidence="2" id="KW-0812">Transmembrane</keyword>
<feature type="compositionally biased region" description="Polar residues" evidence="1">
    <location>
        <begin position="1226"/>
        <end position="1240"/>
    </location>
</feature>
<dbReference type="Proteomes" id="UP000799424">
    <property type="component" value="Unassembled WGS sequence"/>
</dbReference>
<dbReference type="OrthoDB" id="5353066at2759"/>
<feature type="compositionally biased region" description="Polar residues" evidence="1">
    <location>
        <begin position="758"/>
        <end position="768"/>
    </location>
</feature>
<accession>A0A6A6ZHV4</accession>
<feature type="compositionally biased region" description="Polar residues" evidence="1">
    <location>
        <begin position="59"/>
        <end position="72"/>
    </location>
</feature>
<feature type="region of interest" description="Disordered" evidence="1">
    <location>
        <begin position="56"/>
        <end position="103"/>
    </location>
</feature>
<feature type="compositionally biased region" description="Polar residues" evidence="1">
    <location>
        <begin position="194"/>
        <end position="206"/>
    </location>
</feature>
<feature type="transmembrane region" description="Helical" evidence="2">
    <location>
        <begin position="1322"/>
        <end position="1348"/>
    </location>
</feature>